<dbReference type="InterPro" id="IPR011990">
    <property type="entry name" value="TPR-like_helical_dom_sf"/>
</dbReference>
<dbReference type="InterPro" id="IPR033985">
    <property type="entry name" value="SusD-like_N"/>
</dbReference>
<evidence type="ECO:0000256" key="3">
    <source>
        <dbReference type="ARBA" id="ARBA00022729"/>
    </source>
</evidence>
<evidence type="ECO:0000313" key="11">
    <source>
        <dbReference type="Proteomes" id="UP000283426"/>
    </source>
</evidence>
<gene>
    <name evidence="10" type="ORF">DWW24_02505</name>
    <name evidence="9" type="ORF">DWW57_09625</name>
    <name evidence="8" type="ORF">L0P03_00735</name>
</gene>
<evidence type="ECO:0000259" key="7">
    <source>
        <dbReference type="Pfam" id="PF14322"/>
    </source>
</evidence>
<dbReference type="Gene3D" id="1.25.40.390">
    <property type="match status" value="1"/>
</dbReference>
<evidence type="ECO:0000256" key="1">
    <source>
        <dbReference type="ARBA" id="ARBA00004442"/>
    </source>
</evidence>
<reference evidence="8" key="2">
    <citation type="submission" date="2022-01" db="EMBL/GenBank/DDBJ databases">
        <title>Collection of gut derived symbiotic bacterial strains cultured from healthy donors.</title>
        <authorList>
            <person name="Lin H."/>
            <person name="Kohout C."/>
            <person name="Waligurski E."/>
            <person name="Pamer E.G."/>
        </authorList>
    </citation>
    <scope>NUCLEOTIDE SEQUENCE</scope>
    <source>
        <strain evidence="8">DFI.1.149</strain>
    </source>
</reference>
<evidence type="ECO:0000256" key="4">
    <source>
        <dbReference type="ARBA" id="ARBA00023136"/>
    </source>
</evidence>
<evidence type="ECO:0000256" key="2">
    <source>
        <dbReference type="ARBA" id="ARBA00006275"/>
    </source>
</evidence>
<dbReference type="SUPFAM" id="SSF48452">
    <property type="entry name" value="TPR-like"/>
    <property type="match status" value="1"/>
</dbReference>
<dbReference type="AlphaFoldDB" id="A0A412WS73"/>
<keyword evidence="3" id="KW-0732">Signal</keyword>
<dbReference type="Proteomes" id="UP000283426">
    <property type="component" value="Unassembled WGS sequence"/>
</dbReference>
<dbReference type="Pfam" id="PF07980">
    <property type="entry name" value="SusD_RagB"/>
    <property type="match status" value="1"/>
</dbReference>
<feature type="domain" description="SusD-like N-terminal" evidence="7">
    <location>
        <begin position="82"/>
        <end position="253"/>
    </location>
</feature>
<keyword evidence="5" id="KW-0998">Cell outer membrane</keyword>
<organism evidence="10 11">
    <name type="scientific">Odoribacter splanchnicus</name>
    <dbReference type="NCBI Taxonomy" id="28118"/>
    <lineage>
        <taxon>Bacteria</taxon>
        <taxon>Pseudomonadati</taxon>
        <taxon>Bacteroidota</taxon>
        <taxon>Bacteroidia</taxon>
        <taxon>Bacteroidales</taxon>
        <taxon>Odoribacteraceae</taxon>
        <taxon>Odoribacter</taxon>
    </lineage>
</organism>
<evidence type="ECO:0000256" key="5">
    <source>
        <dbReference type="ARBA" id="ARBA00023237"/>
    </source>
</evidence>
<evidence type="ECO:0000259" key="6">
    <source>
        <dbReference type="Pfam" id="PF07980"/>
    </source>
</evidence>
<dbReference type="RefSeq" id="WP_118107221.1">
    <property type="nucleotide sequence ID" value="NZ_JABWDG010000010.1"/>
</dbReference>
<dbReference type="EMBL" id="QRYW01000004">
    <property type="protein sequence ID" value="RGV30008.1"/>
    <property type="molecule type" value="Genomic_DNA"/>
</dbReference>
<dbReference type="Proteomes" id="UP001199750">
    <property type="component" value="Unassembled WGS sequence"/>
</dbReference>
<evidence type="ECO:0000313" key="12">
    <source>
        <dbReference type="Proteomes" id="UP000284243"/>
    </source>
</evidence>
<keyword evidence="4" id="KW-0472">Membrane</keyword>
<evidence type="ECO:0000313" key="8">
    <source>
        <dbReference type="EMBL" id="MCG4958382.1"/>
    </source>
</evidence>
<accession>A0A412WS73</accession>
<dbReference type="Pfam" id="PF14322">
    <property type="entry name" value="SusD-like_3"/>
    <property type="match status" value="1"/>
</dbReference>
<sequence>MKKNILLVLAVMILVRCGYLDDYSQDMVVVKSVSDLDEVLLGSVYIPSKEEVQDLAWGDIGWWLHILDDDINTVITDQAENRIWNSAMNSAYFGYTTWQMEVGRSYKGDELAADNALWDDLYRRINVTNIILDEIEDLNPATEEERLDALRVRGETHFLRAQFYFLLVNIYAQAYDPENAETTLGIPLKLTGYVEHDKDKASQFERVPVAKVYEQIVKDLKAAVDYFTQSPQTRLFYRASGEASLLLLSRVYLYMQDWKNAWQAADDLLKIKSSLKDYAVVKDEDEVISRTNPEILFSQGSLNVQNAFTGNGGDFCIANGLYRLYADNDYRKELFFTPASSSDSIALGRKYKRGLHQSYVSDLFLLRISEAYLNIAEACAMLDDPSGASDWLNIFRRNRIEGWQDVSYDQNTVIEEVRKERRRELCIEGHRWFDLRRYAVCRKAPLRKAIERVFAVYDWDSKMKFMRGEVFRLEIDDPAYVFSIPKSVLEFDTDMPDNVRPMRRLTEVINANFD</sequence>
<dbReference type="EMBL" id="QRYC01000011">
    <property type="protein sequence ID" value="RGU56266.1"/>
    <property type="molecule type" value="Genomic_DNA"/>
</dbReference>
<comment type="caution">
    <text evidence="10">The sequence shown here is derived from an EMBL/GenBank/DDBJ whole genome shotgun (WGS) entry which is preliminary data.</text>
</comment>
<feature type="domain" description="RagB/SusD" evidence="6">
    <location>
        <begin position="362"/>
        <end position="495"/>
    </location>
</feature>
<protein>
    <submittedName>
        <fullName evidence="10">RagB/SusD family nutrient uptake outer membrane protein</fullName>
    </submittedName>
</protein>
<dbReference type="GO" id="GO:0009279">
    <property type="term" value="C:cell outer membrane"/>
    <property type="evidence" value="ECO:0007669"/>
    <property type="project" value="UniProtKB-SubCell"/>
</dbReference>
<dbReference type="InterPro" id="IPR012944">
    <property type="entry name" value="SusD_RagB_dom"/>
</dbReference>
<evidence type="ECO:0000313" key="9">
    <source>
        <dbReference type="EMBL" id="RGU56266.1"/>
    </source>
</evidence>
<comment type="similarity">
    <text evidence="2">Belongs to the SusD family.</text>
</comment>
<name>A0A412WS73_9BACT</name>
<reference evidence="11 12" key="1">
    <citation type="submission" date="2018-08" db="EMBL/GenBank/DDBJ databases">
        <title>A genome reference for cultivated species of the human gut microbiota.</title>
        <authorList>
            <person name="Zou Y."/>
            <person name="Xue W."/>
            <person name="Luo G."/>
        </authorList>
    </citation>
    <scope>NUCLEOTIDE SEQUENCE [LARGE SCALE GENOMIC DNA]</scope>
    <source>
        <strain evidence="10 11">AF14-6AC</strain>
        <strain evidence="9 12">AF16-14</strain>
    </source>
</reference>
<dbReference type="EMBL" id="JAKNDN010000001">
    <property type="protein sequence ID" value="MCG4958382.1"/>
    <property type="molecule type" value="Genomic_DNA"/>
</dbReference>
<proteinExistence type="inferred from homology"/>
<comment type="subcellular location">
    <subcellularLocation>
        <location evidence="1">Cell outer membrane</location>
    </subcellularLocation>
</comment>
<dbReference type="Proteomes" id="UP000284243">
    <property type="component" value="Unassembled WGS sequence"/>
</dbReference>
<evidence type="ECO:0000313" key="10">
    <source>
        <dbReference type="EMBL" id="RGV30008.1"/>
    </source>
</evidence>